<dbReference type="InterPro" id="IPR047650">
    <property type="entry name" value="Transpos_IS110"/>
</dbReference>
<dbReference type="Pfam" id="PF02371">
    <property type="entry name" value="Transposase_20"/>
    <property type="match status" value="1"/>
</dbReference>
<evidence type="ECO:0000313" key="3">
    <source>
        <dbReference type="Proteomes" id="UP000000238"/>
    </source>
</evidence>
<dbReference type="AlphaFoldDB" id="Q2SK93"/>
<dbReference type="PANTHER" id="PTHR33055">
    <property type="entry name" value="TRANSPOSASE FOR INSERTION SEQUENCE ELEMENT IS1111A"/>
    <property type="match status" value="1"/>
</dbReference>
<reference evidence="2 3" key="1">
    <citation type="journal article" date="2005" name="Nucleic Acids Res.">
        <title>Genomic blueprint of Hahella chejuensis, a marine microbe producing an algicidal agent.</title>
        <authorList>
            <person name="Jeong H."/>
            <person name="Yim J.H."/>
            <person name="Lee C."/>
            <person name="Choi S.-H."/>
            <person name="Park Y.K."/>
            <person name="Yoon S.H."/>
            <person name="Hur C.-G."/>
            <person name="Kang H.-Y."/>
            <person name="Kim D."/>
            <person name="Lee H.H."/>
            <person name="Park K.H."/>
            <person name="Park S.-H."/>
            <person name="Park H.-S."/>
            <person name="Lee H.K."/>
            <person name="Oh T.K."/>
            <person name="Kim J.F."/>
        </authorList>
    </citation>
    <scope>NUCLEOTIDE SEQUENCE [LARGE SCALE GENOMIC DNA]</scope>
    <source>
        <strain evidence="2 3">KCTC 2396</strain>
    </source>
</reference>
<evidence type="ECO:0000259" key="1">
    <source>
        <dbReference type="Pfam" id="PF02371"/>
    </source>
</evidence>
<dbReference type="KEGG" id="hch:HCH_02102"/>
<proteinExistence type="predicted"/>
<dbReference type="GO" id="GO:0003677">
    <property type="term" value="F:DNA binding"/>
    <property type="evidence" value="ECO:0007669"/>
    <property type="project" value="InterPro"/>
</dbReference>
<dbReference type="STRING" id="349521.HCH_02102"/>
<protein>
    <submittedName>
        <fullName evidence="2">IS116/IS110/IS902 family transposase</fullName>
    </submittedName>
</protein>
<dbReference type="EMBL" id="CP000155">
    <property type="protein sequence ID" value="ABC28931.1"/>
    <property type="molecule type" value="Genomic_DNA"/>
</dbReference>
<accession>Q2SK93</accession>
<dbReference type="Proteomes" id="UP000000238">
    <property type="component" value="Chromosome"/>
</dbReference>
<dbReference type="InterPro" id="IPR003346">
    <property type="entry name" value="Transposase_20"/>
</dbReference>
<dbReference type="PANTHER" id="PTHR33055:SF3">
    <property type="entry name" value="PUTATIVE TRANSPOSASE FOR IS117-RELATED"/>
    <property type="match status" value="1"/>
</dbReference>
<dbReference type="GO" id="GO:0004803">
    <property type="term" value="F:transposase activity"/>
    <property type="evidence" value="ECO:0007669"/>
    <property type="project" value="InterPro"/>
</dbReference>
<dbReference type="HOGENOM" id="CLU_036902_3_2_6"/>
<name>Q2SK93_HAHCH</name>
<feature type="domain" description="Transposase IS116/IS110/IS902 C-terminal" evidence="1">
    <location>
        <begin position="29"/>
        <end position="108"/>
    </location>
</feature>
<dbReference type="GO" id="GO:0006313">
    <property type="term" value="P:DNA transposition"/>
    <property type="evidence" value="ECO:0007669"/>
    <property type="project" value="InterPro"/>
</dbReference>
<gene>
    <name evidence="2" type="ordered locus">HCH_02102</name>
</gene>
<dbReference type="eggNOG" id="COG3547">
    <property type="taxonomic scope" value="Bacteria"/>
</dbReference>
<evidence type="ECO:0000313" key="2">
    <source>
        <dbReference type="EMBL" id="ABC28931.1"/>
    </source>
</evidence>
<organism evidence="2 3">
    <name type="scientific">Hahella chejuensis (strain KCTC 2396)</name>
    <dbReference type="NCBI Taxonomy" id="349521"/>
    <lineage>
        <taxon>Bacteria</taxon>
        <taxon>Pseudomonadati</taxon>
        <taxon>Pseudomonadota</taxon>
        <taxon>Gammaproteobacteria</taxon>
        <taxon>Oceanospirillales</taxon>
        <taxon>Hahellaceae</taxon>
        <taxon>Hahella</taxon>
    </lineage>
</organism>
<keyword evidence="3" id="KW-1185">Reference proteome</keyword>
<sequence length="163" mass="17971">MWRHFLRTVEEIADIEHKLAELIKKDEQCRRLQALEGVGPVGALLLKIVLGNPGHFKNGREAAACVGLTPVQHNSSGGKERIGSISRVSGNSRLRSALFQGALATITQLERRPCRTQKEVWLSQLVARRGKKVAAIALVNKTVRTAYALLKQGKEYQPELLAA</sequence>